<proteinExistence type="predicted"/>
<comment type="caution">
    <text evidence="1">The sequence shown here is derived from an EMBL/GenBank/DDBJ whole genome shotgun (WGS) entry which is preliminary data.</text>
</comment>
<accession>A0A135RXL2</accession>
<sequence>MPSTDSAEIIGKVKKLVVSSFITNDDKQHLDIFSPSMRRSLPLSEESRMARDMVQSTAALTEEELPQFRAISVNGGSLSTLLSLQYWFSTMPHHAHTVEQVWFKFEKLDGEVSAKETTQMKKLYTQGEVTNGQPRRINHSRTWESPIYPVEAQINMAIGHLLLALPSVKQVGFDKKLFFEVMAGPGFRSLPLMRAPSLTLVEEPESPVSLSWQTILTLCQLPVEHLLIHGKVNFDANRIRGQIQKLDNVKDITFDDVIMEGKGTRLPRAPKLEAFRYLSPQAQRCGDAFFQFKTIFNSLALETTSLKMLCLSFPNMPESLVQYELSSMLEKLENLTVLWIDLRSGKTKERTNGQNELLKYVQSEEFIMKLPKSLVSLSLTGDILSIDSVINLAVNNLKSLSEFGISVPNPNSISTYNALKLEHSPRLTIFSHEDGGAPVDTSAWGEMKVWKLANLAWDLS</sequence>
<dbReference type="Proteomes" id="UP000070328">
    <property type="component" value="Unassembled WGS sequence"/>
</dbReference>
<gene>
    <name evidence="1" type="ORF">CSIM01_09755</name>
</gene>
<evidence type="ECO:0000313" key="1">
    <source>
        <dbReference type="EMBL" id="KXH28237.1"/>
    </source>
</evidence>
<evidence type="ECO:0000313" key="2">
    <source>
        <dbReference type="Proteomes" id="UP000070328"/>
    </source>
</evidence>
<dbReference type="AlphaFoldDB" id="A0A135RXL2"/>
<dbReference type="EMBL" id="JFBX01000787">
    <property type="protein sequence ID" value="KXH28237.1"/>
    <property type="molecule type" value="Genomic_DNA"/>
</dbReference>
<keyword evidence="2" id="KW-1185">Reference proteome</keyword>
<protein>
    <submittedName>
        <fullName evidence="1">Uncharacterized protein</fullName>
    </submittedName>
</protein>
<reference evidence="1 2" key="1">
    <citation type="submission" date="2014-02" db="EMBL/GenBank/DDBJ databases">
        <title>The genome sequence of Colletotrichum simmondsii CBS122122.</title>
        <authorList>
            <person name="Baroncelli R."/>
            <person name="Thon M.R."/>
        </authorList>
    </citation>
    <scope>NUCLEOTIDE SEQUENCE [LARGE SCALE GENOMIC DNA]</scope>
    <source>
        <strain evidence="1 2">CBS122122</strain>
    </source>
</reference>
<name>A0A135RXL2_9PEZI</name>
<organism evidence="1 2">
    <name type="scientific">Colletotrichum simmondsii</name>
    <dbReference type="NCBI Taxonomy" id="703756"/>
    <lineage>
        <taxon>Eukaryota</taxon>
        <taxon>Fungi</taxon>
        <taxon>Dikarya</taxon>
        <taxon>Ascomycota</taxon>
        <taxon>Pezizomycotina</taxon>
        <taxon>Sordariomycetes</taxon>
        <taxon>Hypocreomycetidae</taxon>
        <taxon>Glomerellales</taxon>
        <taxon>Glomerellaceae</taxon>
        <taxon>Colletotrichum</taxon>
        <taxon>Colletotrichum acutatum species complex</taxon>
    </lineage>
</organism>